<gene>
    <name evidence="10" type="ORF">PHAECO_LOCUS12037</name>
</gene>
<keyword evidence="7 8" id="KW-0472">Membrane</keyword>
<protein>
    <recommendedName>
        <fullName evidence="9">Major facilitator superfamily (MFS) profile domain-containing protein</fullName>
    </recommendedName>
</protein>
<feature type="transmembrane region" description="Helical" evidence="8">
    <location>
        <begin position="61"/>
        <end position="79"/>
    </location>
</feature>
<feature type="transmembrane region" description="Helical" evidence="8">
    <location>
        <begin position="91"/>
        <end position="109"/>
    </location>
</feature>
<keyword evidence="4" id="KW-0762">Sugar transport</keyword>
<keyword evidence="5 8" id="KW-0812">Transmembrane</keyword>
<dbReference type="InterPro" id="IPR005828">
    <property type="entry name" value="MFS_sugar_transport-like"/>
</dbReference>
<keyword evidence="6 8" id="KW-1133">Transmembrane helix</keyword>
<evidence type="ECO:0000259" key="9">
    <source>
        <dbReference type="PROSITE" id="PS50850"/>
    </source>
</evidence>
<evidence type="ECO:0000256" key="4">
    <source>
        <dbReference type="ARBA" id="ARBA00022597"/>
    </source>
</evidence>
<evidence type="ECO:0000256" key="1">
    <source>
        <dbReference type="ARBA" id="ARBA00004651"/>
    </source>
</evidence>
<dbReference type="InterPro" id="IPR036259">
    <property type="entry name" value="MFS_trans_sf"/>
</dbReference>
<feature type="transmembrane region" description="Helical" evidence="8">
    <location>
        <begin position="20"/>
        <end position="41"/>
    </location>
</feature>
<dbReference type="PANTHER" id="PTHR48021">
    <property type="match status" value="1"/>
</dbReference>
<feature type="transmembrane region" description="Helical" evidence="8">
    <location>
        <begin position="354"/>
        <end position="374"/>
    </location>
</feature>
<evidence type="ECO:0000313" key="10">
    <source>
        <dbReference type="EMBL" id="CAH1180252.1"/>
    </source>
</evidence>
<keyword evidence="2" id="KW-0813">Transport</keyword>
<feature type="transmembrane region" description="Helical" evidence="8">
    <location>
        <begin position="323"/>
        <end position="342"/>
    </location>
</feature>
<reference evidence="10" key="1">
    <citation type="submission" date="2022-01" db="EMBL/GenBank/DDBJ databases">
        <authorList>
            <person name="King R."/>
        </authorList>
    </citation>
    <scope>NUCLEOTIDE SEQUENCE</scope>
</reference>
<proteinExistence type="predicted"/>
<dbReference type="InterPro" id="IPR020846">
    <property type="entry name" value="MFS_dom"/>
</dbReference>
<feature type="transmembrane region" description="Helical" evidence="8">
    <location>
        <begin position="295"/>
        <end position="316"/>
    </location>
</feature>
<dbReference type="GO" id="GO:0022857">
    <property type="term" value="F:transmembrane transporter activity"/>
    <property type="evidence" value="ECO:0007669"/>
    <property type="project" value="InterPro"/>
</dbReference>
<dbReference type="EMBL" id="OU896714">
    <property type="protein sequence ID" value="CAH1180252.1"/>
    <property type="molecule type" value="Genomic_DNA"/>
</dbReference>
<reference evidence="10" key="2">
    <citation type="submission" date="2022-10" db="EMBL/GenBank/DDBJ databases">
        <authorList>
            <consortium name="ENA_rothamsted_submissions"/>
            <consortium name="culmorum"/>
            <person name="King R."/>
        </authorList>
    </citation>
    <scope>NUCLEOTIDE SEQUENCE</scope>
</reference>
<dbReference type="AlphaFoldDB" id="A0A9P0DQ27"/>
<dbReference type="SUPFAM" id="SSF103473">
    <property type="entry name" value="MFS general substrate transporter"/>
    <property type="match status" value="1"/>
</dbReference>
<feature type="transmembrane region" description="Helical" evidence="8">
    <location>
        <begin position="422"/>
        <end position="444"/>
    </location>
</feature>
<dbReference type="InterPro" id="IPR005829">
    <property type="entry name" value="Sugar_transporter_CS"/>
</dbReference>
<dbReference type="PROSITE" id="PS50850">
    <property type="entry name" value="MFS"/>
    <property type="match status" value="1"/>
</dbReference>
<feature type="transmembrane region" description="Helical" evidence="8">
    <location>
        <begin position="115"/>
        <end position="137"/>
    </location>
</feature>
<accession>A0A9P0DQ27</accession>
<feature type="transmembrane region" description="Helical" evidence="8">
    <location>
        <begin position="179"/>
        <end position="203"/>
    </location>
</feature>
<dbReference type="Gene3D" id="1.20.1250.20">
    <property type="entry name" value="MFS general substrate transporter like domains"/>
    <property type="match status" value="1"/>
</dbReference>
<dbReference type="Proteomes" id="UP001153737">
    <property type="component" value="Chromosome 8"/>
</dbReference>
<evidence type="ECO:0000256" key="2">
    <source>
        <dbReference type="ARBA" id="ARBA00022448"/>
    </source>
</evidence>
<sequence>MAETANSKRLSDDGKQCLQILATLSAGSLAITPGITFSWSAPFLPKITKDKENYDITEEEVVRFQAVSFISVVIFCPIFSKLCDVIGRKRTLLLMSIPDLLAWILIANAERAHAFYLAKVLSGISNGIMLAVVPTYIGEISEPEVRGTWGNSVTVFFYAGQLFVTVVGSYYSVQTSCYIFMPIPVVFGFLFTFMPDSPVFFLMKGRHEEAGNSLRRLRGRNDISTDLEALKADVDRQMSERGTWRDLFLIKSNRKALIALTFLRFSQILSGSVMFVIYIGYIFEKSVGTFTSETSSIIYMALHLLLSLSASFIVNLLGRKKSLVYSLTPCSIILFIESVYFYMDEQVTNVDFSYWNWIPVIGLVLFVVISSFGIDIMPTLMQAELFSAAIKAKGIGLLLVLTAIMAVIINYLFYLLSSSFGMFLPILIFACCNAISAIIASYIIPETRGRTLEEIQQDMKGPVRLMIDDGKVYEKCNLNIL</sequence>
<feature type="domain" description="Major facilitator superfamily (MFS) profile" evidence="9">
    <location>
        <begin position="20"/>
        <end position="448"/>
    </location>
</feature>
<feature type="transmembrane region" description="Helical" evidence="8">
    <location>
        <begin position="257"/>
        <end position="283"/>
    </location>
</feature>
<dbReference type="OrthoDB" id="6133115at2759"/>
<evidence type="ECO:0000313" key="11">
    <source>
        <dbReference type="Proteomes" id="UP001153737"/>
    </source>
</evidence>
<organism evidence="10 11">
    <name type="scientific">Phaedon cochleariae</name>
    <name type="common">Mustard beetle</name>
    <dbReference type="NCBI Taxonomy" id="80249"/>
    <lineage>
        <taxon>Eukaryota</taxon>
        <taxon>Metazoa</taxon>
        <taxon>Ecdysozoa</taxon>
        <taxon>Arthropoda</taxon>
        <taxon>Hexapoda</taxon>
        <taxon>Insecta</taxon>
        <taxon>Pterygota</taxon>
        <taxon>Neoptera</taxon>
        <taxon>Endopterygota</taxon>
        <taxon>Coleoptera</taxon>
        <taxon>Polyphaga</taxon>
        <taxon>Cucujiformia</taxon>
        <taxon>Chrysomeloidea</taxon>
        <taxon>Chrysomelidae</taxon>
        <taxon>Chrysomelinae</taxon>
        <taxon>Chrysomelini</taxon>
        <taxon>Phaedon</taxon>
    </lineage>
</organism>
<evidence type="ECO:0000256" key="8">
    <source>
        <dbReference type="SAM" id="Phobius"/>
    </source>
</evidence>
<comment type="subcellular location">
    <subcellularLocation>
        <location evidence="1">Cell membrane</location>
        <topology evidence="1">Multi-pass membrane protein</topology>
    </subcellularLocation>
</comment>
<evidence type="ECO:0000256" key="5">
    <source>
        <dbReference type="ARBA" id="ARBA00022692"/>
    </source>
</evidence>
<dbReference type="GO" id="GO:0005886">
    <property type="term" value="C:plasma membrane"/>
    <property type="evidence" value="ECO:0007669"/>
    <property type="project" value="UniProtKB-SubCell"/>
</dbReference>
<dbReference type="PANTHER" id="PTHR48021:SF46">
    <property type="entry name" value="MAJOR FACILITATOR SUPERFAMILY (MFS) PROFILE DOMAIN-CONTAINING PROTEIN"/>
    <property type="match status" value="1"/>
</dbReference>
<dbReference type="InterPro" id="IPR050549">
    <property type="entry name" value="MFS_Trehalose_Transporter"/>
</dbReference>
<keyword evidence="11" id="KW-1185">Reference proteome</keyword>
<evidence type="ECO:0000256" key="7">
    <source>
        <dbReference type="ARBA" id="ARBA00023136"/>
    </source>
</evidence>
<evidence type="ECO:0000256" key="3">
    <source>
        <dbReference type="ARBA" id="ARBA00022475"/>
    </source>
</evidence>
<keyword evidence="3" id="KW-1003">Cell membrane</keyword>
<dbReference type="PROSITE" id="PS00217">
    <property type="entry name" value="SUGAR_TRANSPORT_2"/>
    <property type="match status" value="1"/>
</dbReference>
<feature type="transmembrane region" description="Helical" evidence="8">
    <location>
        <begin position="395"/>
        <end position="416"/>
    </location>
</feature>
<dbReference type="FunFam" id="1.20.1250.20:FF:000218">
    <property type="entry name" value="facilitated trehalose transporter Tret1"/>
    <property type="match status" value="1"/>
</dbReference>
<evidence type="ECO:0000256" key="6">
    <source>
        <dbReference type="ARBA" id="ARBA00022989"/>
    </source>
</evidence>
<name>A0A9P0DQ27_PHACE</name>
<feature type="transmembrane region" description="Helical" evidence="8">
    <location>
        <begin position="149"/>
        <end position="173"/>
    </location>
</feature>
<dbReference type="Pfam" id="PF00083">
    <property type="entry name" value="Sugar_tr"/>
    <property type="match status" value="1"/>
</dbReference>